<dbReference type="AlphaFoldDB" id="A0A3M8DQ93"/>
<dbReference type="Pfam" id="PF03551">
    <property type="entry name" value="PadR"/>
    <property type="match status" value="1"/>
</dbReference>
<comment type="caution">
    <text evidence="3">The sequence shown here is derived from an EMBL/GenBank/DDBJ whole genome shotgun (WGS) entry which is preliminary data.</text>
</comment>
<evidence type="ECO:0000259" key="1">
    <source>
        <dbReference type="Pfam" id="PF03551"/>
    </source>
</evidence>
<dbReference type="InterPro" id="IPR036390">
    <property type="entry name" value="WH_DNA-bd_sf"/>
</dbReference>
<reference evidence="3 4" key="1">
    <citation type="submission" date="2018-10" db="EMBL/GenBank/DDBJ databases">
        <title>Phylogenomics of Brevibacillus.</title>
        <authorList>
            <person name="Dunlap C."/>
        </authorList>
    </citation>
    <scope>NUCLEOTIDE SEQUENCE [LARGE SCALE GENOMIC DNA]</scope>
    <source>
        <strain evidence="3 4">JCM 15716</strain>
    </source>
</reference>
<dbReference type="SUPFAM" id="SSF46785">
    <property type="entry name" value="Winged helix' DNA-binding domain"/>
    <property type="match status" value="1"/>
</dbReference>
<name>A0A3M8DQ93_9BACL</name>
<keyword evidence="4" id="KW-1185">Reference proteome</keyword>
<accession>A0A3M8DQ93</accession>
<evidence type="ECO:0000259" key="2">
    <source>
        <dbReference type="Pfam" id="PF10400"/>
    </source>
</evidence>
<dbReference type="RefSeq" id="WP_122917211.1">
    <property type="nucleotide sequence ID" value="NZ_RHHQ01000007.1"/>
</dbReference>
<dbReference type="InterPro" id="IPR005149">
    <property type="entry name" value="Tscrpt_reg_PadR_N"/>
</dbReference>
<protein>
    <submittedName>
        <fullName evidence="3">PadR family transcriptional regulator</fullName>
    </submittedName>
</protein>
<evidence type="ECO:0000313" key="3">
    <source>
        <dbReference type="EMBL" id="RNB90283.1"/>
    </source>
</evidence>
<feature type="domain" description="Transcription regulator PadR C-terminal" evidence="2">
    <location>
        <begin position="94"/>
        <end position="177"/>
    </location>
</feature>
<dbReference type="InterPro" id="IPR018309">
    <property type="entry name" value="Tscrpt_reg_PadR_C"/>
</dbReference>
<dbReference type="EMBL" id="RHHQ01000007">
    <property type="protein sequence ID" value="RNB90283.1"/>
    <property type="molecule type" value="Genomic_DNA"/>
</dbReference>
<dbReference type="InterPro" id="IPR036388">
    <property type="entry name" value="WH-like_DNA-bd_sf"/>
</dbReference>
<feature type="domain" description="Transcription regulator PadR N-terminal" evidence="1">
    <location>
        <begin position="8"/>
        <end position="83"/>
    </location>
</feature>
<dbReference type="Pfam" id="PF10400">
    <property type="entry name" value="Vir_act_alpha_C"/>
    <property type="match status" value="1"/>
</dbReference>
<dbReference type="PANTHER" id="PTHR43252:SF4">
    <property type="entry name" value="TRANSCRIPTIONAL REGULATORY PROTEIN"/>
    <property type="match status" value="1"/>
</dbReference>
<dbReference type="Gene3D" id="1.10.10.10">
    <property type="entry name" value="Winged helix-like DNA-binding domain superfamily/Winged helix DNA-binding domain"/>
    <property type="match status" value="1"/>
</dbReference>
<dbReference type="OrthoDB" id="9783723at2"/>
<gene>
    <name evidence="3" type="ORF">EDM56_07140</name>
</gene>
<dbReference type="Gene3D" id="6.10.140.190">
    <property type="match status" value="1"/>
</dbReference>
<organism evidence="3 4">
    <name type="scientific">Brevibacillus fluminis</name>
    <dbReference type="NCBI Taxonomy" id="511487"/>
    <lineage>
        <taxon>Bacteria</taxon>
        <taxon>Bacillati</taxon>
        <taxon>Bacillota</taxon>
        <taxon>Bacilli</taxon>
        <taxon>Bacillales</taxon>
        <taxon>Paenibacillaceae</taxon>
        <taxon>Brevibacillus</taxon>
    </lineage>
</organism>
<proteinExistence type="predicted"/>
<evidence type="ECO:0000313" key="4">
    <source>
        <dbReference type="Proteomes" id="UP000271031"/>
    </source>
</evidence>
<sequence length="182" mass="20943">MSAIRYVLLTLLVREPLSGYDIKQQMNSRIGPFWKVGSNQIYPTLSKLRADGYVKLQGVKLHEYRPARKLYEITEQGREALKQWTVESGGLGTIRDELLLKAYNLWLVDPAKMIVRVEEIKKQHEGILADYLAKVEELKPLRDSRLKMDPISSSVAVVEFGIQYEKLYIDWCNRLLAGMGDD</sequence>
<dbReference type="PANTHER" id="PTHR43252">
    <property type="entry name" value="TRANSCRIPTIONAL REGULATOR YQJI"/>
    <property type="match status" value="1"/>
</dbReference>
<dbReference type="Proteomes" id="UP000271031">
    <property type="component" value="Unassembled WGS sequence"/>
</dbReference>